<dbReference type="EMBL" id="JANUBL010000003">
    <property type="protein sequence ID" value="MCS4121778.1"/>
    <property type="molecule type" value="Genomic_DNA"/>
</dbReference>
<dbReference type="InterPro" id="IPR017150">
    <property type="entry name" value="Pept_M20_glutamate_carboxypep"/>
</dbReference>
<organism evidence="7 8">
    <name type="scientific">Salinibacter ruber</name>
    <dbReference type="NCBI Taxonomy" id="146919"/>
    <lineage>
        <taxon>Bacteria</taxon>
        <taxon>Pseudomonadati</taxon>
        <taxon>Rhodothermota</taxon>
        <taxon>Rhodothermia</taxon>
        <taxon>Rhodothermales</taxon>
        <taxon>Salinibacteraceae</taxon>
        <taxon>Salinibacter</taxon>
    </lineage>
</organism>
<dbReference type="Pfam" id="PF07687">
    <property type="entry name" value="M20_dimer"/>
    <property type="match status" value="1"/>
</dbReference>
<dbReference type="InterPro" id="IPR050072">
    <property type="entry name" value="Peptidase_M20A"/>
</dbReference>
<evidence type="ECO:0000313" key="6">
    <source>
        <dbReference type="EMBL" id="MCS3709525.1"/>
    </source>
</evidence>
<dbReference type="InterPro" id="IPR002933">
    <property type="entry name" value="Peptidase_M20"/>
</dbReference>
<keyword evidence="1" id="KW-0479">Metal-binding</keyword>
<feature type="region of interest" description="Disordered" evidence="4">
    <location>
        <begin position="391"/>
        <end position="413"/>
    </location>
</feature>
<dbReference type="PANTHER" id="PTHR43808:SF9">
    <property type="entry name" value="BLL0789 PROTEIN"/>
    <property type="match status" value="1"/>
</dbReference>
<dbReference type="PIRSF" id="PIRSF037238">
    <property type="entry name" value="Carboxypeptidase_G2"/>
    <property type="match status" value="1"/>
</dbReference>
<feature type="compositionally biased region" description="Low complexity" evidence="4">
    <location>
        <begin position="391"/>
        <end position="404"/>
    </location>
</feature>
<proteinExistence type="predicted"/>
<dbReference type="GO" id="GO:0046872">
    <property type="term" value="F:metal ion binding"/>
    <property type="evidence" value="ECO:0007669"/>
    <property type="project" value="UniProtKB-KW"/>
</dbReference>
<feature type="active site" description="Proton acceptor" evidence="3">
    <location>
        <position position="157"/>
    </location>
</feature>
<reference evidence="7" key="1">
    <citation type="submission" date="2022-08" db="EMBL/GenBank/DDBJ databases">
        <title>Genomic Encyclopedia of Type Strains, Phase V (KMG-V): Genome sequencing to study the core and pangenomes of soil and plant-associated prokaryotes.</title>
        <authorList>
            <person name="Whitman W."/>
        </authorList>
    </citation>
    <scope>NUCLEOTIDE SEQUENCE</scope>
    <source>
        <strain evidence="7">SP3026</strain>
        <strain evidence="6">SP3049</strain>
    </source>
</reference>
<evidence type="ECO:0000259" key="5">
    <source>
        <dbReference type="Pfam" id="PF07687"/>
    </source>
</evidence>
<sequence length="413" mass="43659">MESVSESELAHALRRYLAGHREHMLAVLEALVRAESPTDVPEAQAEAQGMLARLLRTLGFRVRSLPAAEEERGHLYARPKDRPRGRPVQLLVGHSDTVWARGTLDEIPFEVDDNEVRGPGVFDMKAGLAQMLFALAALRAASVEPTVVPVVFVNSDEEQGSPTSQRHLRRLARCACRAFVLEPALGLDGKIKTARKGAGRFTIRIQGESAHAGLDPESGSSAILELSHTVQALHALNDLEAGVSVNVGTIGGGTHPNVVADAGSAEVDVRVATREQAEEVAAAIRGLETTTPGTSLTIEGGIGRPPMEPTPAARRLWARARHAGSLLGLELEEGRSGGVSDGNIISQYAPTLDGLGAVGDGAHARHEFCYVDRMVERSALLALLLAQPPLPTTPDDAAPTAETLGAPASTQAP</sequence>
<dbReference type="Pfam" id="PF01546">
    <property type="entry name" value="Peptidase_M20"/>
    <property type="match status" value="1"/>
</dbReference>
<dbReference type="EMBL" id="JANUAE010000003">
    <property type="protein sequence ID" value="MCS3709525.1"/>
    <property type="molecule type" value="Genomic_DNA"/>
</dbReference>
<dbReference type="EC" id="3.4.17.11" evidence="7"/>
<dbReference type="SUPFAM" id="SSF53187">
    <property type="entry name" value="Zn-dependent exopeptidases"/>
    <property type="match status" value="1"/>
</dbReference>
<evidence type="ECO:0000313" key="8">
    <source>
        <dbReference type="Proteomes" id="UP001155144"/>
    </source>
</evidence>
<dbReference type="SUPFAM" id="SSF55031">
    <property type="entry name" value="Bacterial exopeptidase dimerisation domain"/>
    <property type="match status" value="1"/>
</dbReference>
<dbReference type="InterPro" id="IPR011650">
    <property type="entry name" value="Peptidase_M20_dimer"/>
</dbReference>
<name>A0A9X2PMC3_9BACT</name>
<dbReference type="AlphaFoldDB" id="A0A9X2PMC3"/>
<dbReference type="InterPro" id="IPR036264">
    <property type="entry name" value="Bact_exopeptidase_dim_dom"/>
</dbReference>
<dbReference type="Proteomes" id="UP001155057">
    <property type="component" value="Unassembled WGS sequence"/>
</dbReference>
<dbReference type="Gene3D" id="3.40.630.10">
    <property type="entry name" value="Zn peptidases"/>
    <property type="match status" value="1"/>
</dbReference>
<dbReference type="Gene3D" id="3.30.70.360">
    <property type="match status" value="1"/>
</dbReference>
<evidence type="ECO:0000256" key="3">
    <source>
        <dbReference type="PIRSR" id="PIRSR037238-1"/>
    </source>
</evidence>
<dbReference type="GO" id="GO:0004180">
    <property type="term" value="F:carboxypeptidase activity"/>
    <property type="evidence" value="ECO:0007669"/>
    <property type="project" value="UniProtKB-KW"/>
</dbReference>
<dbReference type="GeneID" id="83727375"/>
<comment type="caution">
    <text evidence="7">The sequence shown here is derived from an EMBL/GenBank/DDBJ whole genome shotgun (WGS) entry which is preliminary data.</text>
</comment>
<keyword evidence="7" id="KW-0645">Protease</keyword>
<feature type="active site" evidence="3">
    <location>
        <position position="96"/>
    </location>
</feature>
<gene>
    <name evidence="7" type="ORF">GGP45_002131</name>
    <name evidence="6" type="ORF">GGP61_001128</name>
</gene>
<keyword evidence="2 7" id="KW-0378">Hydrolase</keyword>
<dbReference type="PANTHER" id="PTHR43808">
    <property type="entry name" value="ACETYLORNITHINE DEACETYLASE"/>
    <property type="match status" value="1"/>
</dbReference>
<evidence type="ECO:0000256" key="2">
    <source>
        <dbReference type="ARBA" id="ARBA00022801"/>
    </source>
</evidence>
<dbReference type="Proteomes" id="UP001155144">
    <property type="component" value="Unassembled WGS sequence"/>
</dbReference>
<dbReference type="RefSeq" id="WP_112903025.1">
    <property type="nucleotide sequence ID" value="NZ_CALTRY010000002.1"/>
</dbReference>
<protein>
    <submittedName>
        <fullName evidence="7">Glutamate carboxypeptidase</fullName>
        <ecNumber evidence="7">3.4.17.11</ecNumber>
    </submittedName>
</protein>
<feature type="domain" description="Peptidase M20 dimerisation" evidence="5">
    <location>
        <begin position="193"/>
        <end position="285"/>
    </location>
</feature>
<dbReference type="CDD" id="cd03885">
    <property type="entry name" value="M20_CPDG2"/>
    <property type="match status" value="1"/>
</dbReference>
<evidence type="ECO:0000256" key="1">
    <source>
        <dbReference type="ARBA" id="ARBA00022723"/>
    </source>
</evidence>
<accession>A0A9X2PMC3</accession>
<evidence type="ECO:0000256" key="4">
    <source>
        <dbReference type="SAM" id="MobiDB-lite"/>
    </source>
</evidence>
<evidence type="ECO:0000313" key="7">
    <source>
        <dbReference type="EMBL" id="MCS4121778.1"/>
    </source>
</evidence>
<keyword evidence="7" id="KW-0121">Carboxypeptidase</keyword>